<dbReference type="InterPro" id="IPR001005">
    <property type="entry name" value="SANT/Myb"/>
</dbReference>
<dbReference type="SMART" id="SM00717">
    <property type="entry name" value="SANT"/>
    <property type="match status" value="1"/>
</dbReference>
<dbReference type="Pfam" id="PF00249">
    <property type="entry name" value="Myb_DNA-binding"/>
    <property type="match status" value="1"/>
</dbReference>
<evidence type="ECO:0000256" key="1">
    <source>
        <dbReference type="ARBA" id="ARBA00023242"/>
    </source>
</evidence>
<feature type="compositionally biased region" description="Basic residues" evidence="2">
    <location>
        <begin position="286"/>
        <end position="311"/>
    </location>
</feature>
<evidence type="ECO:0000256" key="2">
    <source>
        <dbReference type="SAM" id="MobiDB-lite"/>
    </source>
</evidence>
<reference evidence="4" key="1">
    <citation type="submission" date="2021-01" db="EMBL/GenBank/DDBJ databases">
        <authorList>
            <person name="Corre E."/>
            <person name="Pelletier E."/>
            <person name="Niang G."/>
            <person name="Scheremetjew M."/>
            <person name="Finn R."/>
            <person name="Kale V."/>
            <person name="Holt S."/>
            <person name="Cochrane G."/>
            <person name="Meng A."/>
            <person name="Brown T."/>
            <person name="Cohen L."/>
        </authorList>
    </citation>
    <scope>NUCLEOTIDE SEQUENCE</scope>
    <source>
        <strain evidence="4">NY070348D</strain>
    </source>
</reference>
<dbReference type="SUPFAM" id="SSF46689">
    <property type="entry name" value="Homeodomain-like"/>
    <property type="match status" value="1"/>
</dbReference>
<name>A0A7S2W1T9_9STRA</name>
<dbReference type="Gene3D" id="1.10.246.220">
    <property type="match status" value="1"/>
</dbReference>
<feature type="domain" description="Myb-like" evidence="3">
    <location>
        <begin position="450"/>
        <end position="506"/>
    </location>
</feature>
<dbReference type="PANTHER" id="PTHR46734">
    <property type="entry name" value="TELOMERIC REPEAT-BINDING FACTOR 1 TERF1"/>
    <property type="match status" value="1"/>
</dbReference>
<accession>A0A7S2W1T9</accession>
<feature type="compositionally biased region" description="Polar residues" evidence="2">
    <location>
        <begin position="336"/>
        <end position="345"/>
    </location>
</feature>
<dbReference type="AlphaFoldDB" id="A0A7S2W1T9"/>
<feature type="compositionally biased region" description="Basic residues" evidence="2">
    <location>
        <begin position="243"/>
        <end position="255"/>
    </location>
</feature>
<protein>
    <recommendedName>
        <fullName evidence="3">Myb-like domain-containing protein</fullName>
    </recommendedName>
</protein>
<keyword evidence="1" id="KW-0539">Nucleus</keyword>
<proteinExistence type="predicted"/>
<feature type="compositionally biased region" description="Polar residues" evidence="2">
    <location>
        <begin position="376"/>
        <end position="385"/>
    </location>
</feature>
<dbReference type="InterPro" id="IPR052450">
    <property type="entry name" value="TRBD-Containing_Protein"/>
</dbReference>
<dbReference type="PROSITE" id="PS50090">
    <property type="entry name" value="MYB_LIKE"/>
    <property type="match status" value="1"/>
</dbReference>
<dbReference type="EMBL" id="HBHK01001086">
    <property type="protein sequence ID" value="CAD9663361.1"/>
    <property type="molecule type" value="Transcribed_RNA"/>
</dbReference>
<gene>
    <name evidence="4" type="ORF">QSP1433_LOCUS634</name>
</gene>
<feature type="region of interest" description="Disordered" evidence="2">
    <location>
        <begin position="238"/>
        <end position="453"/>
    </location>
</feature>
<evidence type="ECO:0000259" key="3">
    <source>
        <dbReference type="PROSITE" id="PS50090"/>
    </source>
</evidence>
<sequence>MGSRDGDADRLPAAHEKEECLRVMVEYACAQLQSETLGAFVLKEWDSEVMSGPGNLRERIEIATVFDGIVESKRQIDALLEQEYYFNLVLGKLANRKSKQSIARLGLSLEYKCQICLAAFLGSVDQKTKIRDHEKLEETIHSCFRNVKTLSKNKFAKRVKNVGFGSFSCDTEESCKAQLELLCGLFSRSDPDREEMLAEYLKNRSWQVFVQEIRDRFIRGQVYAYGEPKLLTYVRSDLETRGQKKNPRSPKKRSTPGKSPVATPKKNAESSDTEDDDLGKQLGTGTRKKRKEPMDRKKTRVTSKSKSKRTKPASESSSSDEESEAGVPATDVDTISEASTDTSTQRRNRHKKSPLRTPQSSKKPRRLESRPASTGGRRSQTQLSGLLSGRVRDKRRISLDPKTWSVPKKQSGRDDDSTALETNAQAQSAGNKSTRTQKHDETSEASTQPKKRRVVTPWTVIETQALLDGVNEHGIGEWAKILHFNKSKFNPVRTSVSLKDKYRNLKRRIDA</sequence>
<evidence type="ECO:0000313" key="4">
    <source>
        <dbReference type="EMBL" id="CAD9663361.1"/>
    </source>
</evidence>
<dbReference type="InterPro" id="IPR009057">
    <property type="entry name" value="Homeodomain-like_sf"/>
</dbReference>
<dbReference type="PANTHER" id="PTHR46734:SF1">
    <property type="entry name" value="TELOMERIC REPEAT-BINDING FACTOR 1"/>
    <property type="match status" value="1"/>
</dbReference>
<dbReference type="CDD" id="cd11660">
    <property type="entry name" value="SANT_TRF"/>
    <property type="match status" value="1"/>
</dbReference>
<organism evidence="4">
    <name type="scientific">Mucochytrium quahogii</name>
    <dbReference type="NCBI Taxonomy" id="96639"/>
    <lineage>
        <taxon>Eukaryota</taxon>
        <taxon>Sar</taxon>
        <taxon>Stramenopiles</taxon>
        <taxon>Bigyra</taxon>
        <taxon>Labyrinthulomycetes</taxon>
        <taxon>Thraustochytrida</taxon>
        <taxon>Thraustochytriidae</taxon>
        <taxon>Mucochytrium</taxon>
    </lineage>
</organism>
<feature type="compositionally biased region" description="Polar residues" evidence="2">
    <location>
        <begin position="419"/>
        <end position="434"/>
    </location>
</feature>